<evidence type="ECO:0000313" key="3">
    <source>
        <dbReference type="EMBL" id="TDA40067.1"/>
    </source>
</evidence>
<organism evidence="3 4">
    <name type="scientific">Thermoproteota archaeon</name>
    <dbReference type="NCBI Taxonomy" id="2056631"/>
    <lineage>
        <taxon>Archaea</taxon>
        <taxon>Thermoproteota</taxon>
    </lineage>
</organism>
<protein>
    <submittedName>
        <fullName evidence="3">NUDIX hydrolase</fullName>
    </submittedName>
</protein>
<proteinExistence type="predicted"/>
<dbReference type="SUPFAM" id="SSF55811">
    <property type="entry name" value="Nudix"/>
    <property type="match status" value="1"/>
</dbReference>
<keyword evidence="1 3" id="KW-0378">Hydrolase</keyword>
<dbReference type="InterPro" id="IPR020084">
    <property type="entry name" value="NUDIX_hydrolase_CS"/>
</dbReference>
<dbReference type="PANTHER" id="PTHR43736:SF1">
    <property type="entry name" value="DIHYDRONEOPTERIN TRIPHOSPHATE DIPHOSPHATASE"/>
    <property type="match status" value="1"/>
</dbReference>
<dbReference type="PROSITE" id="PS51462">
    <property type="entry name" value="NUDIX"/>
    <property type="match status" value="1"/>
</dbReference>
<dbReference type="InterPro" id="IPR015797">
    <property type="entry name" value="NUDIX_hydrolase-like_dom_sf"/>
</dbReference>
<gene>
    <name evidence="3" type="ORF">DSO08_00615</name>
</gene>
<dbReference type="EMBL" id="QNVH01000003">
    <property type="protein sequence ID" value="TDA40067.1"/>
    <property type="molecule type" value="Genomic_DNA"/>
</dbReference>
<sequence length="146" mass="16375">MWLQVREYPERPLVGVGVILVKDRQILLVKRGHEPNKGMWSIPGGLIKLGETAEEAAIREVREETGLEVSIGAVAGVFNVIIKDSDSKIKYHYVIIDYFGEVVGGMLRPGTDVTDARWFWLDEIGDVETSPTVRKALELFRKNPAI</sequence>
<dbReference type="PANTHER" id="PTHR43736">
    <property type="entry name" value="ADP-RIBOSE PYROPHOSPHATASE"/>
    <property type="match status" value="1"/>
</dbReference>
<evidence type="ECO:0000256" key="1">
    <source>
        <dbReference type="ARBA" id="ARBA00022801"/>
    </source>
</evidence>
<dbReference type="Proteomes" id="UP000315399">
    <property type="component" value="Unassembled WGS sequence"/>
</dbReference>
<dbReference type="GO" id="GO:0016787">
    <property type="term" value="F:hydrolase activity"/>
    <property type="evidence" value="ECO:0007669"/>
    <property type="project" value="UniProtKB-KW"/>
</dbReference>
<dbReference type="InterPro" id="IPR020476">
    <property type="entry name" value="Nudix_hydrolase"/>
</dbReference>
<dbReference type="InterPro" id="IPR000086">
    <property type="entry name" value="NUDIX_hydrolase_dom"/>
</dbReference>
<accession>A0A523BGK8</accession>
<evidence type="ECO:0000259" key="2">
    <source>
        <dbReference type="PROSITE" id="PS51462"/>
    </source>
</evidence>
<dbReference type="PROSITE" id="PS00893">
    <property type="entry name" value="NUDIX_BOX"/>
    <property type="match status" value="1"/>
</dbReference>
<reference evidence="3 4" key="1">
    <citation type="journal article" date="2019" name="Nat. Microbiol.">
        <title>Expanding anaerobic alkane metabolism in the domain of Archaea.</title>
        <authorList>
            <person name="Wang Y."/>
            <person name="Wegener G."/>
            <person name="Hou J."/>
            <person name="Wang F."/>
            <person name="Xiao X."/>
        </authorList>
    </citation>
    <scope>NUCLEOTIDE SEQUENCE [LARGE SCALE GENOMIC DNA]</scope>
    <source>
        <strain evidence="3">WYZ-LMO10</strain>
    </source>
</reference>
<dbReference type="AlphaFoldDB" id="A0A523BGK8"/>
<feature type="domain" description="Nudix hydrolase" evidence="2">
    <location>
        <begin position="9"/>
        <end position="142"/>
    </location>
</feature>
<evidence type="ECO:0000313" key="4">
    <source>
        <dbReference type="Proteomes" id="UP000315399"/>
    </source>
</evidence>
<dbReference type="CDD" id="cd04673">
    <property type="entry name" value="NUDIX_ADPRase"/>
    <property type="match status" value="1"/>
</dbReference>
<name>A0A523BGK8_9CREN</name>
<dbReference type="Gene3D" id="3.90.79.10">
    <property type="entry name" value="Nucleoside Triphosphate Pyrophosphohydrolase"/>
    <property type="match status" value="1"/>
</dbReference>
<dbReference type="PRINTS" id="PR00502">
    <property type="entry name" value="NUDIXFAMILY"/>
</dbReference>
<dbReference type="Pfam" id="PF00293">
    <property type="entry name" value="NUDIX"/>
    <property type="match status" value="1"/>
</dbReference>
<comment type="caution">
    <text evidence="3">The sequence shown here is derived from an EMBL/GenBank/DDBJ whole genome shotgun (WGS) entry which is preliminary data.</text>
</comment>